<sequence>MKNKYIIGALLIGIISLFASCSDDNDSNPTLIQPKEFTLNTPEYANATTIDLEKSTGLELTWSQPKYTADNAPINATYEVQVSPTNSFTVSTDEAAADESGEKVPDYAVLSNTTQKCNISASAEEMDKALVKILKWTEGNVPAEQEMYVRVNAYILEGTNHLNPIASNSVKLNVKPYYIELKDAVPTMWYLVGYMFGAKWANDKNIGVDALPMFLKPNFSYDKKTGAGEIEYTNYFLTGDYNDKAECDGAGFKILPSDFNWDYSMNAILNNEISAKKGTIENRNGGADGGHIVASEAGYYTITINTADNTAKMEKYEGNVTNYGTIQIATSLDDFASDTPMLPYNTEGVENHAWYYVMEVPAGQTVSFKFKIAGSWDTNWGYGAADGAINMYGKCEANGHNIGLAEGKYVISFNDITGAFSIVKL</sequence>
<protein>
    <submittedName>
        <fullName evidence="3">SusE domain-containing protein</fullName>
    </submittedName>
</protein>
<proteinExistence type="predicted"/>
<evidence type="ECO:0000313" key="4">
    <source>
        <dbReference type="Proteomes" id="UP001196316"/>
    </source>
</evidence>
<gene>
    <name evidence="3" type="ORF">KSW80_12865</name>
</gene>
<evidence type="ECO:0000259" key="2">
    <source>
        <dbReference type="Pfam" id="PF14292"/>
    </source>
</evidence>
<keyword evidence="1" id="KW-0732">Signal</keyword>
<feature type="chain" id="PRO_5043621651" evidence="1">
    <location>
        <begin position="22"/>
        <end position="425"/>
    </location>
</feature>
<dbReference type="RefSeq" id="WP_217327031.1">
    <property type="nucleotide sequence ID" value="NZ_JAHOEK010000044.1"/>
</dbReference>
<name>A0AAW4NB02_9BACT</name>
<feature type="signal peptide" evidence="1">
    <location>
        <begin position="1"/>
        <end position="21"/>
    </location>
</feature>
<comment type="caution">
    <text evidence="3">The sequence shown here is derived from an EMBL/GenBank/DDBJ whole genome shotgun (WGS) entry which is preliminary data.</text>
</comment>
<dbReference type="Pfam" id="PF14292">
    <property type="entry name" value="SusE"/>
    <property type="match status" value="1"/>
</dbReference>
<dbReference type="Proteomes" id="UP001196316">
    <property type="component" value="Unassembled WGS sequence"/>
</dbReference>
<dbReference type="AlphaFoldDB" id="A0AAW4NB02"/>
<dbReference type="EMBL" id="JAHOEP010000042">
    <property type="protein sequence ID" value="MBV3409278.1"/>
    <property type="molecule type" value="Genomic_DNA"/>
</dbReference>
<dbReference type="InterPro" id="IPR025970">
    <property type="entry name" value="SusE"/>
</dbReference>
<accession>A0AAW4NB02</accession>
<dbReference type="PROSITE" id="PS51257">
    <property type="entry name" value="PROKAR_LIPOPROTEIN"/>
    <property type="match status" value="1"/>
</dbReference>
<evidence type="ECO:0000256" key="1">
    <source>
        <dbReference type="SAM" id="SignalP"/>
    </source>
</evidence>
<feature type="domain" description="SusE outer membrane protein" evidence="2">
    <location>
        <begin position="24"/>
        <end position="151"/>
    </location>
</feature>
<reference evidence="3" key="1">
    <citation type="submission" date="2021-06" db="EMBL/GenBank/DDBJ databases">
        <title>Collection of gut derived symbiotic bacterial strains cultured from healthy donors.</title>
        <authorList>
            <person name="Lin H."/>
            <person name="Littmann E."/>
            <person name="Pamer E.G."/>
        </authorList>
    </citation>
    <scope>NUCLEOTIDE SEQUENCE</scope>
    <source>
        <strain evidence="3">MSK.21.60</strain>
    </source>
</reference>
<organism evidence="3 4">
    <name type="scientific">Segatella copri</name>
    <dbReference type="NCBI Taxonomy" id="165179"/>
    <lineage>
        <taxon>Bacteria</taxon>
        <taxon>Pseudomonadati</taxon>
        <taxon>Bacteroidota</taxon>
        <taxon>Bacteroidia</taxon>
        <taxon>Bacteroidales</taxon>
        <taxon>Prevotellaceae</taxon>
        <taxon>Segatella</taxon>
    </lineage>
</organism>
<evidence type="ECO:0000313" key="3">
    <source>
        <dbReference type="EMBL" id="MBV3409278.1"/>
    </source>
</evidence>